<dbReference type="Gene3D" id="2.130.10.10">
    <property type="entry name" value="YVTN repeat-like/Quinoprotein amine dehydrogenase"/>
    <property type="match status" value="1"/>
</dbReference>
<dbReference type="InterPro" id="IPR015943">
    <property type="entry name" value="WD40/YVTN_repeat-like_dom_sf"/>
</dbReference>
<feature type="transmembrane region" description="Helical" evidence="2">
    <location>
        <begin position="92"/>
        <end position="115"/>
    </location>
</feature>
<dbReference type="AlphaFoldDB" id="A0A4R0HQQ7"/>
<keyword evidence="2" id="KW-0812">Transmembrane</keyword>
<evidence type="ECO:0008006" key="5">
    <source>
        <dbReference type="Google" id="ProtNLM"/>
    </source>
</evidence>
<evidence type="ECO:0000313" key="4">
    <source>
        <dbReference type="Proteomes" id="UP000292346"/>
    </source>
</evidence>
<keyword evidence="2" id="KW-0472">Membrane</keyword>
<feature type="region of interest" description="Disordered" evidence="1">
    <location>
        <begin position="123"/>
        <end position="152"/>
    </location>
</feature>
<name>A0A4R0HQQ7_9ACTN</name>
<protein>
    <recommendedName>
        <fullName evidence="5">Pyrroloquinoline-quinone binding quinoprotein</fullName>
    </recommendedName>
</protein>
<proteinExistence type="predicted"/>
<dbReference type="SUPFAM" id="SSF50998">
    <property type="entry name" value="Quinoprotein alcohol dehydrogenase-like"/>
    <property type="match status" value="1"/>
</dbReference>
<evidence type="ECO:0000256" key="1">
    <source>
        <dbReference type="SAM" id="MobiDB-lite"/>
    </source>
</evidence>
<dbReference type="OrthoDB" id="4350051at2"/>
<dbReference type="Proteomes" id="UP000292346">
    <property type="component" value="Unassembled WGS sequence"/>
</dbReference>
<keyword evidence="4" id="KW-1185">Reference proteome</keyword>
<dbReference type="InterPro" id="IPR011047">
    <property type="entry name" value="Quinoprotein_ADH-like_sf"/>
</dbReference>
<organism evidence="3 4">
    <name type="scientific">Kribbella soli</name>
    <dbReference type="NCBI Taxonomy" id="1124743"/>
    <lineage>
        <taxon>Bacteria</taxon>
        <taxon>Bacillati</taxon>
        <taxon>Actinomycetota</taxon>
        <taxon>Actinomycetes</taxon>
        <taxon>Propionibacteriales</taxon>
        <taxon>Kribbellaceae</taxon>
        <taxon>Kribbella</taxon>
    </lineage>
</organism>
<gene>
    <name evidence="3" type="ORF">E0H45_10575</name>
</gene>
<evidence type="ECO:0000256" key="2">
    <source>
        <dbReference type="SAM" id="Phobius"/>
    </source>
</evidence>
<keyword evidence="2" id="KW-1133">Transmembrane helix</keyword>
<accession>A0A4R0HQQ7</accession>
<reference evidence="3 4" key="1">
    <citation type="submission" date="2019-02" db="EMBL/GenBank/DDBJ databases">
        <title>Kribbella capetownensis sp. nov. and Kribbella speibonae sp. nov., isolated from soil.</title>
        <authorList>
            <person name="Curtis S.M."/>
            <person name="Norton I."/>
            <person name="Everest G.J."/>
            <person name="Meyers P.R."/>
        </authorList>
    </citation>
    <scope>NUCLEOTIDE SEQUENCE [LARGE SCALE GENOMIC DNA]</scope>
    <source>
        <strain evidence="3 4">KCTC 29219</strain>
    </source>
</reference>
<evidence type="ECO:0000313" key="3">
    <source>
        <dbReference type="EMBL" id="TCC11672.1"/>
    </source>
</evidence>
<sequence>MAEKIPSWPKVTIRLYDDHNAEVKIAGRSHPVNHHDPRQAAIQLVAEQAAQLGRAVKATAVEADGASWPLVIHPDGQVDAIDTDPRKGKKPIWPIVLAMAVAVVLIAGTTLYITVFSKLGEGKPQVTESPKLPELPGPNVHPDEFAPKTQPTGYSTHAGWTVDLAEDSTPAIKPDGTEVAILTTDEKVAVFDANGKVLWQDKVPKDAENPVYTTIDGKQVLAIATPDTLYYWAGGGAEAKTIELPDSAKVQFFGKSPLVLLGDESGAMVISGGELKAAPDQPRSSTILLAEGDRTLMAQYLGPLYWTQPGKQILTVNLQPPGGAGKLIQVVSASPDYVQALWTNAKNPAEEAIPAVHSTASGKMVASCGTVRNGDTDGWDWVPDPNRKFGAWGECLVNLTLTKNNTRRLPGFQPLSVSGSMLYGTISSKLYAVSPNWNTYPMNEGTTRPWGVVGKRAVLVYNSVLYALDPAK</sequence>
<dbReference type="RefSeq" id="WP_131336533.1">
    <property type="nucleotide sequence ID" value="NZ_SJJZ01000001.1"/>
</dbReference>
<comment type="caution">
    <text evidence="3">The sequence shown here is derived from an EMBL/GenBank/DDBJ whole genome shotgun (WGS) entry which is preliminary data.</text>
</comment>
<dbReference type="EMBL" id="SJJZ01000001">
    <property type="protein sequence ID" value="TCC11672.1"/>
    <property type="molecule type" value="Genomic_DNA"/>
</dbReference>